<comment type="similarity">
    <text evidence="9">Belongs to the PpiD chaperone family.</text>
</comment>
<comment type="subcellular location">
    <subcellularLocation>
        <location evidence="1">Cell inner membrane</location>
        <topology evidence="1">Single-pass type II membrane protein</topology>
        <orientation evidence="1">Periplasmic side</orientation>
    </subcellularLocation>
</comment>
<protein>
    <recommendedName>
        <fullName evidence="10">Periplasmic chaperone PpiD</fullName>
    </recommendedName>
    <alternativeName>
        <fullName evidence="11">Periplasmic folding chaperone</fullName>
    </alternativeName>
</protein>
<keyword evidence="2" id="KW-1003">Cell membrane</keyword>
<dbReference type="PANTHER" id="PTHR47529:SF1">
    <property type="entry name" value="PERIPLASMIC CHAPERONE PPID"/>
    <property type="match status" value="1"/>
</dbReference>
<dbReference type="AlphaFoldDB" id="A0A1I0DS28"/>
<dbReference type="Proteomes" id="UP000199345">
    <property type="component" value="Unassembled WGS sequence"/>
</dbReference>
<feature type="domain" description="PpiC" evidence="13">
    <location>
        <begin position="247"/>
        <end position="350"/>
    </location>
</feature>
<evidence type="ECO:0000256" key="11">
    <source>
        <dbReference type="ARBA" id="ARBA00042775"/>
    </source>
</evidence>
<evidence type="ECO:0000256" key="5">
    <source>
        <dbReference type="ARBA" id="ARBA00022989"/>
    </source>
</evidence>
<dbReference type="GO" id="GO:0003755">
    <property type="term" value="F:peptidyl-prolyl cis-trans isomerase activity"/>
    <property type="evidence" value="ECO:0007669"/>
    <property type="project" value="UniProtKB-KW"/>
</dbReference>
<dbReference type="Gene3D" id="1.10.4030.10">
    <property type="entry name" value="Porin chaperone SurA, peptide-binding domain"/>
    <property type="match status" value="1"/>
</dbReference>
<dbReference type="InterPro" id="IPR052029">
    <property type="entry name" value="PpiD_chaperone"/>
</dbReference>
<evidence type="ECO:0000256" key="7">
    <source>
        <dbReference type="ARBA" id="ARBA00023186"/>
    </source>
</evidence>
<dbReference type="PROSITE" id="PS50198">
    <property type="entry name" value="PPIC_PPIASE_2"/>
    <property type="match status" value="1"/>
</dbReference>
<evidence type="ECO:0000256" key="12">
    <source>
        <dbReference type="PROSITE-ProRule" id="PRU00278"/>
    </source>
</evidence>
<dbReference type="Pfam" id="PF13624">
    <property type="entry name" value="SurA_N_3"/>
    <property type="match status" value="1"/>
</dbReference>
<evidence type="ECO:0000256" key="10">
    <source>
        <dbReference type="ARBA" id="ARBA00040743"/>
    </source>
</evidence>
<keyword evidence="15" id="KW-1185">Reference proteome</keyword>
<keyword evidence="3" id="KW-0997">Cell inner membrane</keyword>
<reference evidence="15" key="1">
    <citation type="submission" date="2016-10" db="EMBL/GenBank/DDBJ databases">
        <authorList>
            <person name="Varghese N."/>
            <person name="Submissions S."/>
        </authorList>
    </citation>
    <scope>NUCLEOTIDE SEQUENCE [LARGE SCALE GENOMIC DNA]</scope>
    <source>
        <strain evidence="15">Nm71</strain>
    </source>
</reference>
<dbReference type="Pfam" id="PF13616">
    <property type="entry name" value="Rotamase_3"/>
    <property type="match status" value="1"/>
</dbReference>
<dbReference type="SUPFAM" id="SSF54534">
    <property type="entry name" value="FKBP-like"/>
    <property type="match status" value="1"/>
</dbReference>
<evidence type="ECO:0000256" key="9">
    <source>
        <dbReference type="ARBA" id="ARBA00038408"/>
    </source>
</evidence>
<evidence type="ECO:0000256" key="4">
    <source>
        <dbReference type="ARBA" id="ARBA00022692"/>
    </source>
</evidence>
<evidence type="ECO:0000313" key="14">
    <source>
        <dbReference type="EMBL" id="SET35388.1"/>
    </source>
</evidence>
<keyword evidence="7" id="KW-0143">Chaperone</keyword>
<name>A0A1I0DS28_9PROT</name>
<dbReference type="InterPro" id="IPR023058">
    <property type="entry name" value="PPIase_PpiC_CS"/>
</dbReference>
<evidence type="ECO:0000256" key="1">
    <source>
        <dbReference type="ARBA" id="ARBA00004382"/>
    </source>
</evidence>
<accession>A0A1I0DS28</accession>
<dbReference type="PROSITE" id="PS01096">
    <property type="entry name" value="PPIC_PPIASE_1"/>
    <property type="match status" value="1"/>
</dbReference>
<keyword evidence="4" id="KW-0812">Transmembrane</keyword>
<dbReference type="Gene3D" id="3.10.50.40">
    <property type="match status" value="1"/>
</dbReference>
<evidence type="ECO:0000256" key="3">
    <source>
        <dbReference type="ARBA" id="ARBA00022519"/>
    </source>
</evidence>
<organism evidence="14 15">
    <name type="scientific">Nitrosomonas marina</name>
    <dbReference type="NCBI Taxonomy" id="917"/>
    <lineage>
        <taxon>Bacteria</taxon>
        <taxon>Pseudomonadati</taxon>
        <taxon>Pseudomonadota</taxon>
        <taxon>Betaproteobacteria</taxon>
        <taxon>Nitrosomonadales</taxon>
        <taxon>Nitrosomonadaceae</taxon>
        <taxon>Nitrosomonas</taxon>
    </lineage>
</organism>
<evidence type="ECO:0000256" key="6">
    <source>
        <dbReference type="ARBA" id="ARBA00023136"/>
    </source>
</evidence>
<dbReference type="InterPro" id="IPR046357">
    <property type="entry name" value="PPIase_dom_sf"/>
</dbReference>
<keyword evidence="12" id="KW-0697">Rotamase</keyword>
<sequence length="610" mass="70016">MLAVLPFMFWGVQSYRSDGQEGYIAIVDGEEIQRREFEQALRDHQARLRAMFGGNFDSAMLDSYEVRDSVLERLIQQRLLFREAVSNGFTVLDSQLMSEIGQIPEFHLDNKFSKKQYESFLRNEGLSPVTFESRVRQELLLRQLLDGYSEYGFVSDTVTNRVTYLSEVERVVSQAQIKPEDYISRIEPAEEEIKTYYDTHQSEFFLPERVRVEYLVLSLESLAENEPVSDEAVQAYYEEHREEFGQPEERRASHILIAVAATAEEEEKRQAREEAEGILELVLQDPEQFAKLAEEHSDDPGSSSLGGDLGFFGRGVMVKEFEDEIFQMQPDEVRGLVETDFGFHIILLTEIKEAKTAELADVKEQIEERLKLQMASNIFGEAAEEFSNTVYEQSDSLLPAAEKFELTIQESDWINRNSDEPSVLADQSMMNAIFSEETLVDKRNTEAIEVMPDTLVSARVLEHRQATAQSLSVVRDEIVERLKRQLAEEKAVKEGRELLADLQNGVEDTVDWGEPKQVSYMQPDGLSQEMLRAIFKADIDSLPVYTGVEDMQGGYSLIRISQVIEPETIDKERKADFGKQLQQMKTQEEMSAYLDGVRQRYDVTIKRDSY</sequence>
<dbReference type="PANTHER" id="PTHR47529">
    <property type="entry name" value="PEPTIDYL-PROLYL CIS-TRANS ISOMERASE D"/>
    <property type="match status" value="1"/>
</dbReference>
<dbReference type="InterPro" id="IPR000297">
    <property type="entry name" value="PPIase_PpiC"/>
</dbReference>
<dbReference type="GO" id="GO:0005886">
    <property type="term" value="C:plasma membrane"/>
    <property type="evidence" value="ECO:0007669"/>
    <property type="project" value="UniProtKB-SubCell"/>
</dbReference>
<evidence type="ECO:0000313" key="15">
    <source>
        <dbReference type="Proteomes" id="UP000199345"/>
    </source>
</evidence>
<keyword evidence="6" id="KW-0472">Membrane</keyword>
<evidence type="ECO:0000256" key="2">
    <source>
        <dbReference type="ARBA" id="ARBA00022475"/>
    </source>
</evidence>
<gene>
    <name evidence="14" type="ORF">SAMN05216326_12229</name>
</gene>
<evidence type="ECO:0000259" key="13">
    <source>
        <dbReference type="PROSITE" id="PS50198"/>
    </source>
</evidence>
<dbReference type="EMBL" id="FOIA01000022">
    <property type="protein sequence ID" value="SET35388.1"/>
    <property type="molecule type" value="Genomic_DNA"/>
</dbReference>
<dbReference type="InterPro" id="IPR027304">
    <property type="entry name" value="Trigger_fact/SurA_dom_sf"/>
</dbReference>
<dbReference type="SUPFAM" id="SSF109998">
    <property type="entry name" value="Triger factor/SurA peptide-binding domain-like"/>
    <property type="match status" value="1"/>
</dbReference>
<keyword evidence="8 12" id="KW-0413">Isomerase</keyword>
<keyword evidence="5" id="KW-1133">Transmembrane helix</keyword>
<evidence type="ECO:0000256" key="8">
    <source>
        <dbReference type="ARBA" id="ARBA00023235"/>
    </source>
</evidence>
<proteinExistence type="inferred from homology"/>